<proteinExistence type="predicted"/>
<dbReference type="Proteomes" id="UP000287651">
    <property type="component" value="Unassembled WGS sequence"/>
</dbReference>
<comment type="caution">
    <text evidence="1">The sequence shown here is derived from an EMBL/GenBank/DDBJ whole genome shotgun (WGS) entry which is preliminary data.</text>
</comment>
<dbReference type="AlphaFoldDB" id="A0A426Y459"/>
<dbReference type="EMBL" id="AMZH03015117">
    <property type="protein sequence ID" value="RRT46549.1"/>
    <property type="molecule type" value="Genomic_DNA"/>
</dbReference>
<name>A0A426Y459_ENSVE</name>
<evidence type="ECO:0000313" key="1">
    <source>
        <dbReference type="EMBL" id="RRT46549.1"/>
    </source>
</evidence>
<gene>
    <name evidence="1" type="ORF">B296_00042769</name>
</gene>
<sequence>MEFARRRPRLTERLSGVAEKLVGRLTMIGAMKLQPDDWLRSSLSIGPGFGRCSGISRMFARRFAEAIGKLASSMPGDHRKKTG</sequence>
<protein>
    <submittedName>
        <fullName evidence="1">Uncharacterized protein</fullName>
    </submittedName>
</protein>
<organism evidence="1 2">
    <name type="scientific">Ensete ventricosum</name>
    <name type="common">Abyssinian banana</name>
    <name type="synonym">Musa ensete</name>
    <dbReference type="NCBI Taxonomy" id="4639"/>
    <lineage>
        <taxon>Eukaryota</taxon>
        <taxon>Viridiplantae</taxon>
        <taxon>Streptophyta</taxon>
        <taxon>Embryophyta</taxon>
        <taxon>Tracheophyta</taxon>
        <taxon>Spermatophyta</taxon>
        <taxon>Magnoliopsida</taxon>
        <taxon>Liliopsida</taxon>
        <taxon>Zingiberales</taxon>
        <taxon>Musaceae</taxon>
        <taxon>Ensete</taxon>
    </lineage>
</organism>
<reference evidence="1 2" key="1">
    <citation type="journal article" date="2014" name="Agronomy (Basel)">
        <title>A Draft Genome Sequence for Ensete ventricosum, the Drought-Tolerant Tree Against Hunger.</title>
        <authorList>
            <person name="Harrison J."/>
            <person name="Moore K.A."/>
            <person name="Paszkiewicz K."/>
            <person name="Jones T."/>
            <person name="Grant M."/>
            <person name="Ambacheew D."/>
            <person name="Muzemil S."/>
            <person name="Studholme D.J."/>
        </authorList>
    </citation>
    <scope>NUCLEOTIDE SEQUENCE [LARGE SCALE GENOMIC DNA]</scope>
</reference>
<evidence type="ECO:0000313" key="2">
    <source>
        <dbReference type="Proteomes" id="UP000287651"/>
    </source>
</evidence>
<accession>A0A426Y459</accession>